<organism evidence="1 4">
    <name type="scientific">Thalassospira lucentensis</name>
    <dbReference type="NCBI Taxonomy" id="168935"/>
    <lineage>
        <taxon>Bacteria</taxon>
        <taxon>Pseudomonadati</taxon>
        <taxon>Pseudomonadota</taxon>
        <taxon>Alphaproteobacteria</taxon>
        <taxon>Rhodospirillales</taxon>
        <taxon>Thalassospiraceae</taxon>
        <taxon>Thalassospira</taxon>
    </lineage>
</organism>
<dbReference type="Proteomes" id="UP000264753">
    <property type="component" value="Unassembled WGS sequence"/>
</dbReference>
<reference evidence="3 4" key="1">
    <citation type="journal article" date="2018" name="Nat. Biotechnol.">
        <title>A standardized bacterial taxonomy based on genome phylogeny substantially revises the tree of life.</title>
        <authorList>
            <person name="Parks D.H."/>
            <person name="Chuvochina M."/>
            <person name="Waite D.W."/>
            <person name="Rinke C."/>
            <person name="Skarshewski A."/>
            <person name="Chaumeil P.A."/>
            <person name="Hugenholtz P."/>
        </authorList>
    </citation>
    <scope>NUCLEOTIDE SEQUENCE [LARGE SCALE GENOMIC DNA]</scope>
    <source>
        <strain evidence="1">UBA8707</strain>
        <strain evidence="2">UBA9881</strain>
    </source>
</reference>
<proteinExistence type="predicted"/>
<name>A0A358I011_9PROT</name>
<dbReference type="EMBL" id="DPOP01000097">
    <property type="protein sequence ID" value="HCW67983.1"/>
    <property type="molecule type" value="Genomic_DNA"/>
</dbReference>
<protein>
    <submittedName>
        <fullName evidence="1">Uncharacterized protein</fullName>
    </submittedName>
</protein>
<evidence type="ECO:0000313" key="3">
    <source>
        <dbReference type="Proteomes" id="UP000264179"/>
    </source>
</evidence>
<dbReference type="AlphaFoldDB" id="A0A358I011"/>
<evidence type="ECO:0000313" key="4">
    <source>
        <dbReference type="Proteomes" id="UP000264753"/>
    </source>
</evidence>
<gene>
    <name evidence="1" type="ORF">DEF21_23010</name>
    <name evidence="2" type="ORF">DHR80_12450</name>
</gene>
<evidence type="ECO:0000313" key="1">
    <source>
        <dbReference type="EMBL" id="HBV00750.1"/>
    </source>
</evidence>
<dbReference type="Proteomes" id="UP000264179">
    <property type="component" value="Unassembled WGS sequence"/>
</dbReference>
<sequence length="87" mass="9595">MQDSDDAAKLAWADRMSGLRQGFEAAIRALEEDGKLSADYSAKEATDLLSSLLSVQTWEQLTQTCGWSQRQFVDHAKAMALKLFVAA</sequence>
<dbReference type="EMBL" id="DOOG01000181">
    <property type="protein sequence ID" value="HBV00750.1"/>
    <property type="molecule type" value="Genomic_DNA"/>
</dbReference>
<comment type="caution">
    <text evidence="1">The sequence shown here is derived from an EMBL/GenBank/DDBJ whole genome shotgun (WGS) entry which is preliminary data.</text>
</comment>
<accession>A0A358I011</accession>
<evidence type="ECO:0000313" key="2">
    <source>
        <dbReference type="EMBL" id="HCW67983.1"/>
    </source>
</evidence>